<evidence type="ECO:0000256" key="1">
    <source>
        <dbReference type="ARBA" id="ARBA00022603"/>
    </source>
</evidence>
<dbReference type="RefSeq" id="WP_137275424.1">
    <property type="nucleotide sequence ID" value="NZ_QKNX01000001.1"/>
</dbReference>
<dbReference type="PANTHER" id="PTHR43167">
    <property type="entry name" value="PUTATIVE (AFU_ORTHOLOGUE AFUA_6G01830)-RELATED"/>
    <property type="match status" value="1"/>
</dbReference>
<dbReference type="SUPFAM" id="SSF53335">
    <property type="entry name" value="S-adenosyl-L-methionine-dependent methyltransferases"/>
    <property type="match status" value="1"/>
</dbReference>
<protein>
    <submittedName>
        <fullName evidence="4">O-methyltransferase</fullName>
    </submittedName>
</protein>
<dbReference type="GO" id="GO:0008171">
    <property type="term" value="F:O-methyltransferase activity"/>
    <property type="evidence" value="ECO:0007669"/>
    <property type="project" value="InterPro"/>
</dbReference>
<dbReference type="OrthoDB" id="21414at2157"/>
<dbReference type="Pfam" id="PF01596">
    <property type="entry name" value="Methyltransf_3"/>
    <property type="match status" value="1"/>
</dbReference>
<dbReference type="CDD" id="cd02440">
    <property type="entry name" value="AdoMet_MTases"/>
    <property type="match status" value="1"/>
</dbReference>
<dbReference type="Proteomes" id="UP000308037">
    <property type="component" value="Unassembled WGS sequence"/>
</dbReference>
<reference evidence="4 5" key="1">
    <citation type="submission" date="2019-04" db="EMBL/GenBank/DDBJ databases">
        <title>Natronomonas sp. F20-122 a newhaloarchaeon isolated from a saline saltern of Isla Bacuta, Huelva, Spain.</title>
        <authorList>
            <person name="Duran-Viseras A."/>
            <person name="Sanchez-Porro C."/>
            <person name="Ventosa A."/>
        </authorList>
    </citation>
    <scope>NUCLEOTIDE SEQUENCE [LARGE SCALE GENOMIC DNA]</scope>
    <source>
        <strain evidence="4 5">F20-122</strain>
    </source>
</reference>
<keyword evidence="1 4" id="KW-0489">Methyltransferase</keyword>
<gene>
    <name evidence="4" type="ORF">DM868_03330</name>
</gene>
<dbReference type="EMBL" id="QKNX01000001">
    <property type="protein sequence ID" value="TKR28125.1"/>
    <property type="molecule type" value="Genomic_DNA"/>
</dbReference>
<sequence length="223" mass="23990">MAVPDAVEAFAATVGPEPDEVLVEMDRRAEETGFPTVGPAIGGWLQQLAGLLGAKRVFEFGSGFGYSAYWFLRGMNESGQIVLTEIDSEELDDARRNLERGGVAGRARFEHGDAIEIIDEYDGPFDIALIDNEKRRYTEAFEAIRSKIPIGGIVVADNAVRGPFEFEALSALVDDVDADGIDDPNVGAARGVAAYLDHVRSADAFETTLLPLGEGLAVSRRVA</sequence>
<dbReference type="InterPro" id="IPR029063">
    <property type="entry name" value="SAM-dependent_MTases_sf"/>
</dbReference>
<dbReference type="AlphaFoldDB" id="A0A4U5JGZ1"/>
<name>A0A4U5JGZ1_9EURY</name>
<keyword evidence="3" id="KW-0949">S-adenosyl-L-methionine</keyword>
<dbReference type="InterPro" id="IPR002935">
    <property type="entry name" value="SAM_O-MeTrfase"/>
</dbReference>
<dbReference type="PANTHER" id="PTHR43167:SF1">
    <property type="entry name" value="PUTATIVE (AFU_ORTHOLOGUE AFUA_6G01830)-RELATED"/>
    <property type="match status" value="1"/>
</dbReference>
<keyword evidence="2 4" id="KW-0808">Transferase</keyword>
<dbReference type="GO" id="GO:0032259">
    <property type="term" value="P:methylation"/>
    <property type="evidence" value="ECO:0007669"/>
    <property type="project" value="UniProtKB-KW"/>
</dbReference>
<accession>A0A4U5JGZ1</accession>
<evidence type="ECO:0000256" key="2">
    <source>
        <dbReference type="ARBA" id="ARBA00022679"/>
    </source>
</evidence>
<organism evidence="4 5">
    <name type="scientific">Natronomonas salsuginis</name>
    <dbReference type="NCBI Taxonomy" id="2217661"/>
    <lineage>
        <taxon>Archaea</taxon>
        <taxon>Methanobacteriati</taxon>
        <taxon>Methanobacteriota</taxon>
        <taxon>Stenosarchaea group</taxon>
        <taxon>Halobacteria</taxon>
        <taxon>Halobacteriales</taxon>
        <taxon>Natronomonadaceae</taxon>
        <taxon>Natronomonas</taxon>
    </lineage>
</organism>
<keyword evidence="5" id="KW-1185">Reference proteome</keyword>
<evidence type="ECO:0000313" key="5">
    <source>
        <dbReference type="Proteomes" id="UP000308037"/>
    </source>
</evidence>
<dbReference type="Gene3D" id="3.40.50.150">
    <property type="entry name" value="Vaccinia Virus protein VP39"/>
    <property type="match status" value="1"/>
</dbReference>
<comment type="caution">
    <text evidence="4">The sequence shown here is derived from an EMBL/GenBank/DDBJ whole genome shotgun (WGS) entry which is preliminary data.</text>
</comment>
<proteinExistence type="predicted"/>
<evidence type="ECO:0000313" key="4">
    <source>
        <dbReference type="EMBL" id="TKR28125.1"/>
    </source>
</evidence>
<dbReference type="PROSITE" id="PS51682">
    <property type="entry name" value="SAM_OMT_I"/>
    <property type="match status" value="1"/>
</dbReference>
<evidence type="ECO:0000256" key="3">
    <source>
        <dbReference type="ARBA" id="ARBA00022691"/>
    </source>
</evidence>